<feature type="transmembrane region" description="Helical" evidence="1">
    <location>
        <begin position="48"/>
        <end position="65"/>
    </location>
</feature>
<sequence length="96" mass="10850">MAENRVWAAVEDMLDIPEWLQSADVLSILFFVTSVVLFYLVMTIALKAISVLFWPTAIIVGLLYFQNETFAAALADCVIRITENFKGCNVQHDHIN</sequence>
<keyword evidence="1" id="KW-1133">Transmembrane helix</keyword>
<dbReference type="Proteomes" id="UP000075880">
    <property type="component" value="Unassembled WGS sequence"/>
</dbReference>
<keyword evidence="1" id="KW-0472">Membrane</keyword>
<reference evidence="2" key="1">
    <citation type="submission" date="2024-04" db="UniProtKB">
        <authorList>
            <consortium name="EnsemblMetazoa"/>
        </authorList>
    </citation>
    <scope>IDENTIFICATION</scope>
    <source>
        <strain evidence="2">EBRO</strain>
    </source>
</reference>
<keyword evidence="1" id="KW-0812">Transmembrane</keyword>
<name>A0AAG5DE30_ANOAO</name>
<evidence type="ECO:0000313" key="3">
    <source>
        <dbReference type="Proteomes" id="UP000075880"/>
    </source>
</evidence>
<organism evidence="2 3">
    <name type="scientific">Anopheles atroparvus</name>
    <name type="common">European mosquito</name>
    <dbReference type="NCBI Taxonomy" id="41427"/>
    <lineage>
        <taxon>Eukaryota</taxon>
        <taxon>Metazoa</taxon>
        <taxon>Ecdysozoa</taxon>
        <taxon>Arthropoda</taxon>
        <taxon>Hexapoda</taxon>
        <taxon>Insecta</taxon>
        <taxon>Pterygota</taxon>
        <taxon>Neoptera</taxon>
        <taxon>Endopterygota</taxon>
        <taxon>Diptera</taxon>
        <taxon>Nematocera</taxon>
        <taxon>Culicoidea</taxon>
        <taxon>Culicidae</taxon>
        <taxon>Anophelinae</taxon>
        <taxon>Anopheles</taxon>
    </lineage>
</organism>
<dbReference type="AlphaFoldDB" id="A0AAG5DE30"/>
<protein>
    <submittedName>
        <fullName evidence="2">Uncharacterized protein</fullName>
    </submittedName>
</protein>
<evidence type="ECO:0000256" key="1">
    <source>
        <dbReference type="SAM" id="Phobius"/>
    </source>
</evidence>
<feature type="transmembrane region" description="Helical" evidence="1">
    <location>
        <begin position="20"/>
        <end position="41"/>
    </location>
</feature>
<keyword evidence="3" id="KW-1185">Reference proteome</keyword>
<dbReference type="EnsemblMetazoa" id="ENSAATROPT009972">
    <property type="protein sequence ID" value="ENSAATROPP009013"/>
    <property type="gene ID" value="ENSAATROPG008127"/>
</dbReference>
<evidence type="ECO:0000313" key="2">
    <source>
        <dbReference type="EnsemblMetazoa" id="ENSAATROPP009013"/>
    </source>
</evidence>
<proteinExistence type="predicted"/>
<accession>A0AAG5DE30</accession>